<feature type="region of interest" description="Disordered" evidence="1">
    <location>
        <begin position="184"/>
        <end position="213"/>
    </location>
</feature>
<name>A0A8J6HP65_TENMO</name>
<keyword evidence="2" id="KW-0472">Membrane</keyword>
<proteinExistence type="predicted"/>
<dbReference type="EMBL" id="JABDTM020018756">
    <property type="protein sequence ID" value="KAH0817842.1"/>
    <property type="molecule type" value="Genomic_DNA"/>
</dbReference>
<accession>A0A8J6HP65</accession>
<evidence type="ECO:0000313" key="3">
    <source>
        <dbReference type="EMBL" id="KAH0817842.1"/>
    </source>
</evidence>
<feature type="region of interest" description="Disordered" evidence="1">
    <location>
        <begin position="120"/>
        <end position="143"/>
    </location>
</feature>
<keyword evidence="4" id="KW-1185">Reference proteome</keyword>
<keyword evidence="2" id="KW-1133">Transmembrane helix</keyword>
<dbReference type="AlphaFoldDB" id="A0A8J6HP65"/>
<comment type="caution">
    <text evidence="3">The sequence shown here is derived from an EMBL/GenBank/DDBJ whole genome shotgun (WGS) entry which is preliminary data.</text>
</comment>
<reference evidence="3" key="2">
    <citation type="submission" date="2021-08" db="EMBL/GenBank/DDBJ databases">
        <authorList>
            <person name="Eriksson T."/>
        </authorList>
    </citation>
    <scope>NUCLEOTIDE SEQUENCE</scope>
    <source>
        <strain evidence="3">Stoneville</strain>
        <tissue evidence="3">Whole head</tissue>
    </source>
</reference>
<evidence type="ECO:0000256" key="1">
    <source>
        <dbReference type="SAM" id="MobiDB-lite"/>
    </source>
</evidence>
<feature type="transmembrane region" description="Helical" evidence="2">
    <location>
        <begin position="47"/>
        <end position="65"/>
    </location>
</feature>
<feature type="compositionally biased region" description="Low complexity" evidence="1">
    <location>
        <begin position="195"/>
        <end position="209"/>
    </location>
</feature>
<gene>
    <name evidence="3" type="ORF">GEV33_004949</name>
</gene>
<reference evidence="3" key="1">
    <citation type="journal article" date="2020" name="J Insects Food Feed">
        <title>The yellow mealworm (Tenebrio molitor) genome: a resource for the emerging insects as food and feed industry.</title>
        <authorList>
            <person name="Eriksson T."/>
            <person name="Andere A."/>
            <person name="Kelstrup H."/>
            <person name="Emery V."/>
            <person name="Picard C."/>
        </authorList>
    </citation>
    <scope>NUCLEOTIDE SEQUENCE</scope>
    <source>
        <strain evidence="3">Stoneville</strain>
        <tissue evidence="3">Whole head</tissue>
    </source>
</reference>
<evidence type="ECO:0000256" key="2">
    <source>
        <dbReference type="SAM" id="Phobius"/>
    </source>
</evidence>
<protein>
    <submittedName>
        <fullName evidence="3">Uncharacterized protein</fullName>
    </submittedName>
</protein>
<organism evidence="3 4">
    <name type="scientific">Tenebrio molitor</name>
    <name type="common">Yellow mealworm beetle</name>
    <dbReference type="NCBI Taxonomy" id="7067"/>
    <lineage>
        <taxon>Eukaryota</taxon>
        <taxon>Metazoa</taxon>
        <taxon>Ecdysozoa</taxon>
        <taxon>Arthropoda</taxon>
        <taxon>Hexapoda</taxon>
        <taxon>Insecta</taxon>
        <taxon>Pterygota</taxon>
        <taxon>Neoptera</taxon>
        <taxon>Endopterygota</taxon>
        <taxon>Coleoptera</taxon>
        <taxon>Polyphaga</taxon>
        <taxon>Cucujiformia</taxon>
        <taxon>Tenebrionidae</taxon>
        <taxon>Tenebrio</taxon>
    </lineage>
</organism>
<feature type="transmembrane region" description="Helical" evidence="2">
    <location>
        <begin position="86"/>
        <end position="108"/>
    </location>
</feature>
<sequence>MMVSSPKTPKLAGPLFIWEFAWSYPPFIARRACSTVMRKSRFATRTHFFGSFFAVCTSEILAIFTPRRRPTSPDDLLVSLDGKRGAMRSTSSVISAFCCYFPTTFYSFCPDVQRARTRCRKGRPDRGIRPGPEALPEKPRPPILPASIHARRGTTLALHARIPLHGGPQQFHLCPSTLAQISRKTPVPEREGGARARSGGWRRTGAAARGDGGCAERRLQSGPFCLNYHPLRYCKNIKRARRFFLRSNPRNGARPRYAC</sequence>
<dbReference type="Proteomes" id="UP000719412">
    <property type="component" value="Unassembled WGS sequence"/>
</dbReference>
<evidence type="ECO:0000313" key="4">
    <source>
        <dbReference type="Proteomes" id="UP000719412"/>
    </source>
</evidence>
<keyword evidence="2" id="KW-0812">Transmembrane</keyword>